<keyword evidence="4" id="KW-1185">Reference proteome</keyword>
<dbReference type="RefSeq" id="WP_209334051.1">
    <property type="nucleotide sequence ID" value="NZ_JAGIYY010000001.1"/>
</dbReference>
<feature type="transmembrane region" description="Helical" evidence="1">
    <location>
        <begin position="171"/>
        <end position="192"/>
    </location>
</feature>
<keyword evidence="1" id="KW-0472">Membrane</keyword>
<protein>
    <submittedName>
        <fullName evidence="3">DedA family protein</fullName>
    </submittedName>
</protein>
<dbReference type="Proteomes" id="UP000666240">
    <property type="component" value="Unassembled WGS sequence"/>
</dbReference>
<evidence type="ECO:0000259" key="2">
    <source>
        <dbReference type="Pfam" id="PF09335"/>
    </source>
</evidence>
<feature type="transmembrane region" description="Helical" evidence="1">
    <location>
        <begin position="55"/>
        <end position="78"/>
    </location>
</feature>
<keyword evidence="1" id="KW-0812">Transmembrane</keyword>
<feature type="domain" description="VTT" evidence="2">
    <location>
        <begin position="36"/>
        <end position="156"/>
    </location>
</feature>
<evidence type="ECO:0000256" key="1">
    <source>
        <dbReference type="SAM" id="Phobius"/>
    </source>
</evidence>
<dbReference type="EMBL" id="JAGIYY010000001">
    <property type="protein sequence ID" value="MBP0438122.1"/>
    <property type="molecule type" value="Genomic_DNA"/>
</dbReference>
<feature type="transmembrane region" description="Helical" evidence="1">
    <location>
        <begin position="137"/>
        <end position="159"/>
    </location>
</feature>
<comment type="caution">
    <text evidence="3">The sequence shown here is derived from an EMBL/GenBank/DDBJ whole genome shotgun (WGS) entry which is preliminary data.</text>
</comment>
<gene>
    <name evidence="3" type="ORF">J5Y06_05645</name>
</gene>
<evidence type="ECO:0000313" key="3">
    <source>
        <dbReference type="EMBL" id="MBP0438122.1"/>
    </source>
</evidence>
<keyword evidence="1" id="KW-1133">Transmembrane helix</keyword>
<dbReference type="InterPro" id="IPR032816">
    <property type="entry name" value="VTT_dom"/>
</dbReference>
<proteinExistence type="predicted"/>
<evidence type="ECO:0000313" key="4">
    <source>
        <dbReference type="Proteomes" id="UP000666240"/>
    </source>
</evidence>
<reference evidence="3" key="1">
    <citation type="submission" date="2021-03" db="EMBL/GenBank/DDBJ databases">
        <title>Genome sequencing and assembly of Tianweitania sediminis.</title>
        <authorList>
            <person name="Chhetri G."/>
        </authorList>
    </citation>
    <scope>NUCLEOTIDE SEQUENCE</scope>
    <source>
        <strain evidence="3">Z8</strain>
    </source>
</reference>
<dbReference type="GO" id="GO:0005886">
    <property type="term" value="C:plasma membrane"/>
    <property type="evidence" value="ECO:0007669"/>
    <property type="project" value="TreeGrafter"/>
</dbReference>
<organism evidence="3 4">
    <name type="scientific">Tianweitania sediminis</name>
    <dbReference type="NCBI Taxonomy" id="1502156"/>
    <lineage>
        <taxon>Bacteria</taxon>
        <taxon>Pseudomonadati</taxon>
        <taxon>Pseudomonadota</taxon>
        <taxon>Alphaproteobacteria</taxon>
        <taxon>Hyphomicrobiales</taxon>
        <taxon>Phyllobacteriaceae</taxon>
        <taxon>Tianweitania</taxon>
    </lineage>
</organism>
<dbReference type="InterPro" id="IPR051311">
    <property type="entry name" value="DedA_domain"/>
</dbReference>
<dbReference type="PANTHER" id="PTHR42709:SF11">
    <property type="entry name" value="DEDA FAMILY PROTEIN"/>
    <property type="match status" value="1"/>
</dbReference>
<dbReference type="PANTHER" id="PTHR42709">
    <property type="entry name" value="ALKALINE PHOSPHATASE LIKE PROTEIN"/>
    <property type="match status" value="1"/>
</dbReference>
<feature type="transmembrane region" description="Helical" evidence="1">
    <location>
        <begin position="105"/>
        <end position="125"/>
    </location>
</feature>
<dbReference type="AlphaFoldDB" id="A0A8J7QZD4"/>
<accession>A0A8J7QZD4</accession>
<name>A0A8J7QZD4_9HYPH</name>
<dbReference type="Pfam" id="PF09335">
    <property type="entry name" value="VTT_dom"/>
    <property type="match status" value="1"/>
</dbReference>
<sequence>MLRRLYNRTLEMASKPHAERALAGVSFAESSFFPIPPDVLLIPMVIADRLRAWRFAFVCTAASVLGALAGYLIGAFFFEQAAQPILSFYGYADKFDEFAEGYNAWGAWIVLLAGLTPFPFKVVTIASGMTAMNLWQFLLFSIIARAIRFYAVAGLLYLFGPAVRTFIEKRLGLVFTVGLVTLAAGFASVRYLI</sequence>